<dbReference type="SUPFAM" id="SSF48403">
    <property type="entry name" value="Ankyrin repeat"/>
    <property type="match status" value="1"/>
</dbReference>
<feature type="repeat" description="ANK" evidence="2">
    <location>
        <begin position="607"/>
        <end position="639"/>
    </location>
</feature>
<keyword evidence="5" id="KW-1185">Reference proteome</keyword>
<feature type="domain" description="NACHT" evidence="3">
    <location>
        <begin position="176"/>
        <end position="320"/>
    </location>
</feature>
<dbReference type="SUPFAM" id="SSF52540">
    <property type="entry name" value="P-loop containing nucleoside triphosphate hydrolases"/>
    <property type="match status" value="1"/>
</dbReference>
<dbReference type="PANTHER" id="PTHR10039">
    <property type="entry name" value="AMELOGENIN"/>
    <property type="match status" value="1"/>
</dbReference>
<dbReference type="InterPro" id="IPR054471">
    <property type="entry name" value="GPIID_WHD"/>
</dbReference>
<dbReference type="SMART" id="SM00248">
    <property type="entry name" value="ANK"/>
    <property type="match status" value="7"/>
</dbReference>
<evidence type="ECO:0000313" key="4">
    <source>
        <dbReference type="EMBL" id="RLM00895.1"/>
    </source>
</evidence>
<protein>
    <recommendedName>
        <fullName evidence="3">NACHT domain-containing protein</fullName>
    </recommendedName>
</protein>
<comment type="caution">
    <text evidence="4">The sequence shown here is derived from an EMBL/GenBank/DDBJ whole genome shotgun (WGS) entry which is preliminary data.</text>
</comment>
<dbReference type="InterPro" id="IPR007111">
    <property type="entry name" value="NACHT_NTPase"/>
</dbReference>
<dbReference type="PROSITE" id="PS50837">
    <property type="entry name" value="NACHT"/>
    <property type="match status" value="1"/>
</dbReference>
<dbReference type="PANTHER" id="PTHR10039:SF16">
    <property type="entry name" value="GPI INOSITOL-DEACYLASE"/>
    <property type="match status" value="1"/>
</dbReference>
<keyword evidence="2" id="KW-0040">ANK repeat</keyword>
<evidence type="ECO:0000313" key="5">
    <source>
        <dbReference type="Proteomes" id="UP000215289"/>
    </source>
</evidence>
<dbReference type="PROSITE" id="PS50297">
    <property type="entry name" value="ANK_REP_REGION"/>
    <property type="match status" value="2"/>
</dbReference>
<dbReference type="InterPro" id="IPR027417">
    <property type="entry name" value="P-loop_NTPase"/>
</dbReference>
<dbReference type="Pfam" id="PF22939">
    <property type="entry name" value="WHD_GPIID"/>
    <property type="match status" value="1"/>
</dbReference>
<dbReference type="Pfam" id="PF12796">
    <property type="entry name" value="Ank_2"/>
    <property type="match status" value="2"/>
</dbReference>
<dbReference type="PROSITE" id="PS50088">
    <property type="entry name" value="ANK_REPEAT"/>
    <property type="match status" value="3"/>
</dbReference>
<evidence type="ECO:0000256" key="2">
    <source>
        <dbReference type="PROSITE-ProRule" id="PRU00023"/>
    </source>
</evidence>
<dbReference type="InterPro" id="IPR056884">
    <property type="entry name" value="NPHP3-like_N"/>
</dbReference>
<accession>A0A3R7J8Q0</accession>
<dbReference type="OrthoDB" id="195446at2759"/>
<proteinExistence type="predicted"/>
<feature type="repeat" description="ANK" evidence="2">
    <location>
        <begin position="739"/>
        <end position="771"/>
    </location>
</feature>
<dbReference type="Gene3D" id="3.40.50.300">
    <property type="entry name" value="P-loop containing nucleotide triphosphate hydrolases"/>
    <property type="match status" value="1"/>
</dbReference>
<dbReference type="Proteomes" id="UP000215289">
    <property type="component" value="Unassembled WGS sequence"/>
</dbReference>
<reference evidence="4 5" key="1">
    <citation type="submission" date="2018-08" db="EMBL/GenBank/DDBJ databases">
        <title>Draft genome sequences of two Aspergillus turcosus clinical strains isolated from bronchoalveolar lavage fluid: one azole-susceptible and the other azole-resistant.</title>
        <authorList>
            <person name="Parent-Michaud M."/>
            <person name="Dufresne P.J."/>
            <person name="Fournier E."/>
            <person name="Martineau C."/>
            <person name="Moreira S."/>
            <person name="Perkins V."/>
            <person name="De Repentigny L."/>
            <person name="Dufresne S.F."/>
        </authorList>
    </citation>
    <scope>NUCLEOTIDE SEQUENCE [LARGE SCALE GENOMIC DNA]</scope>
    <source>
        <strain evidence="4">HMR AF 1038</strain>
    </source>
</reference>
<dbReference type="STRING" id="1245748.A0A3R7J8Q0"/>
<dbReference type="InterPro" id="IPR036770">
    <property type="entry name" value="Ankyrin_rpt-contain_sf"/>
</dbReference>
<dbReference type="Gene3D" id="1.25.40.20">
    <property type="entry name" value="Ankyrin repeat-containing domain"/>
    <property type="match status" value="1"/>
</dbReference>
<dbReference type="InterPro" id="IPR002110">
    <property type="entry name" value="Ankyrin_rpt"/>
</dbReference>
<keyword evidence="1" id="KW-0677">Repeat</keyword>
<name>A0A3R7J8Q0_9EURO</name>
<sequence>MDPFSISVGVASLTGLVARALSAAKGYISGAKNANDSVHTLIIELETLQSSLSNVEGFLKGNDAKGLAFQMDGWSLVSRTSDDVVKVLEAQVEGLKALQAIQAQAEQLQQAIENRKGLSEKDHDAVQRKAILDWISTPAQKLKHQTVRSARVSNTGGWLLERQEYLQWRDNGSDHSLLWCHGVQGSGKTVLASKIIDDLQSSVEGTGRLLAFYYFDYKETQSNIVNRVLSSILAQLVAGLPKPPKSVAAAYEKSHDSASSLTQNELERLISDAVRESQRVYIIFDALDECCSSADRKTLLGVFLRLVETHRLCILVTSRPHLSDISTVLYSHSTIEIQAQESDIRAYVRQELGKSDVDDIVDEAFATRIANTLARLARGMFLLPIIHLRTLLSQPTAGDMEHKLASMPIDLFVAFEETINRIQRLPEARARLAMNTLMWICHAKRTLTVLEIRDALAVKLGQTSRCPQYCPTPRMIVDCCQGLVVIDPSTLHVRFVHYTIQEYLSRRSGQAVAQIHAHMAMTCLTYLLFDTVQSGPHSDEDEISLIPDENPLASYASAHWGDHKYNWTPEECYSVTALHVACHFGLENTLLSILDSGFVDINTPSKIGTTPLIRAASSGHNNIVAHLLARGADPYATNWYGNSLQCAAEAGQLSIISQLVQHGMDLNASEYSDRPPLHCTIDQDNVHAFRSLLDLGADPKTFDKSGLNALHRAIMVDAVKIAYMVLEQHMVNVDAKCESGRSPMHLAVASEPPTILQKLIACGADMNAMDCTGKTPLDYAIMHDLKDAVDLLRRHGAHAKKNYIFWWYALAAFYKGGRFNKVGKRL</sequence>
<dbReference type="Pfam" id="PF24883">
    <property type="entry name" value="NPHP3_N"/>
    <property type="match status" value="1"/>
</dbReference>
<evidence type="ECO:0000256" key="1">
    <source>
        <dbReference type="ARBA" id="ARBA00022737"/>
    </source>
</evidence>
<dbReference type="EMBL" id="NIDN02000010">
    <property type="protein sequence ID" value="RLM00895.1"/>
    <property type="molecule type" value="Genomic_DNA"/>
</dbReference>
<gene>
    <name evidence="4" type="ORF">CFD26_107988</name>
</gene>
<organism evidence="4 5">
    <name type="scientific">Aspergillus turcosus</name>
    <dbReference type="NCBI Taxonomy" id="1245748"/>
    <lineage>
        <taxon>Eukaryota</taxon>
        <taxon>Fungi</taxon>
        <taxon>Dikarya</taxon>
        <taxon>Ascomycota</taxon>
        <taxon>Pezizomycotina</taxon>
        <taxon>Eurotiomycetes</taxon>
        <taxon>Eurotiomycetidae</taxon>
        <taxon>Eurotiales</taxon>
        <taxon>Aspergillaceae</taxon>
        <taxon>Aspergillus</taxon>
        <taxon>Aspergillus subgen. Fumigati</taxon>
    </lineage>
</organism>
<feature type="repeat" description="ANK" evidence="2">
    <location>
        <begin position="672"/>
        <end position="704"/>
    </location>
</feature>
<evidence type="ECO:0000259" key="3">
    <source>
        <dbReference type="PROSITE" id="PS50837"/>
    </source>
</evidence>
<dbReference type="AlphaFoldDB" id="A0A3R7J8Q0"/>